<organism evidence="2 3">
    <name type="scientific">Halorientalis pallida</name>
    <dbReference type="NCBI Taxonomy" id="2479928"/>
    <lineage>
        <taxon>Archaea</taxon>
        <taxon>Methanobacteriati</taxon>
        <taxon>Methanobacteriota</taxon>
        <taxon>Stenosarchaea group</taxon>
        <taxon>Halobacteria</taxon>
        <taxon>Halobacteriales</taxon>
        <taxon>Haloarculaceae</taxon>
        <taxon>Halorientalis</taxon>
    </lineage>
</organism>
<name>A0A498L0U8_9EURY</name>
<keyword evidence="1" id="KW-0812">Transmembrane</keyword>
<reference evidence="2 3" key="1">
    <citation type="submission" date="2019-01" db="EMBL/GenBank/DDBJ databases">
        <title>Halorientalis sp. F13-25 a new haloarchaeum isolated from hypersaline water.</title>
        <authorList>
            <person name="Ana D.-V."/>
            <person name="Cristina S.-P."/>
            <person name="Antonio V."/>
        </authorList>
    </citation>
    <scope>NUCLEOTIDE SEQUENCE [LARGE SCALE GENOMIC DNA]</scope>
    <source>
        <strain evidence="2 3">F13-25</strain>
    </source>
</reference>
<protein>
    <submittedName>
        <fullName evidence="2">Uncharacterized protein</fullName>
    </submittedName>
</protein>
<dbReference type="Proteomes" id="UP000289691">
    <property type="component" value="Unassembled WGS sequence"/>
</dbReference>
<keyword evidence="1" id="KW-0472">Membrane</keyword>
<gene>
    <name evidence="2" type="ORF">EAF64_04555</name>
</gene>
<dbReference type="RefSeq" id="WP_129067764.1">
    <property type="nucleotide sequence ID" value="NZ_RDFA01000001.1"/>
</dbReference>
<feature type="transmembrane region" description="Helical" evidence="1">
    <location>
        <begin position="12"/>
        <end position="35"/>
    </location>
</feature>
<sequence>MADETSSRGFGVVVVRTVLAVTAGGSLGVVGYVVFPDPLPGLLAGLATAAGVFLLVPLLLAPGQVARDASARRTAGVDPIPAGVALTGSAPLLFLGMFLSGSVALAVALGLLGAVSGYRLFAAAVPEEMPDPE</sequence>
<accession>A0A498L0U8</accession>
<keyword evidence="3" id="KW-1185">Reference proteome</keyword>
<proteinExistence type="predicted"/>
<feature type="transmembrane region" description="Helical" evidence="1">
    <location>
        <begin position="41"/>
        <end position="60"/>
    </location>
</feature>
<evidence type="ECO:0000256" key="1">
    <source>
        <dbReference type="SAM" id="Phobius"/>
    </source>
</evidence>
<keyword evidence="1" id="KW-1133">Transmembrane helix</keyword>
<dbReference type="OrthoDB" id="242629at2157"/>
<dbReference type="EMBL" id="RDFA01000001">
    <property type="protein sequence ID" value="RXK51910.1"/>
    <property type="molecule type" value="Genomic_DNA"/>
</dbReference>
<evidence type="ECO:0000313" key="2">
    <source>
        <dbReference type="EMBL" id="RXK51910.1"/>
    </source>
</evidence>
<dbReference type="AlphaFoldDB" id="A0A498L0U8"/>
<evidence type="ECO:0000313" key="3">
    <source>
        <dbReference type="Proteomes" id="UP000289691"/>
    </source>
</evidence>
<comment type="caution">
    <text evidence="2">The sequence shown here is derived from an EMBL/GenBank/DDBJ whole genome shotgun (WGS) entry which is preliminary data.</text>
</comment>